<dbReference type="Gene3D" id="3.40.50.360">
    <property type="match status" value="1"/>
</dbReference>
<dbReference type="InterPro" id="IPR026816">
    <property type="entry name" value="Flavodoxin_dom"/>
</dbReference>
<proteinExistence type="predicted"/>
<gene>
    <name evidence="2" type="ORF">QRX50_29475</name>
</gene>
<dbReference type="InterPro" id="IPR029039">
    <property type="entry name" value="Flavoprotein-like_sf"/>
</dbReference>
<name>A0A9Y2I8P6_9PSEU</name>
<organism evidence="2 3">
    <name type="scientific">Amycolatopsis carbonis</name>
    <dbReference type="NCBI Taxonomy" id="715471"/>
    <lineage>
        <taxon>Bacteria</taxon>
        <taxon>Bacillati</taxon>
        <taxon>Actinomycetota</taxon>
        <taxon>Actinomycetes</taxon>
        <taxon>Pseudonocardiales</taxon>
        <taxon>Pseudonocardiaceae</taxon>
        <taxon>Amycolatopsis</taxon>
    </lineage>
</organism>
<evidence type="ECO:0000313" key="3">
    <source>
        <dbReference type="Proteomes" id="UP001236014"/>
    </source>
</evidence>
<dbReference type="GO" id="GO:0070819">
    <property type="term" value="F:menaquinone-dependent protoporphyrinogen oxidase activity"/>
    <property type="evidence" value="ECO:0007669"/>
    <property type="project" value="TreeGrafter"/>
</dbReference>
<dbReference type="Pfam" id="PF12724">
    <property type="entry name" value="Flavodoxin_5"/>
    <property type="match status" value="1"/>
</dbReference>
<evidence type="ECO:0000313" key="2">
    <source>
        <dbReference type="EMBL" id="WIX75622.1"/>
    </source>
</evidence>
<dbReference type="EMBL" id="CP127294">
    <property type="protein sequence ID" value="WIX75622.1"/>
    <property type="molecule type" value="Genomic_DNA"/>
</dbReference>
<dbReference type="Proteomes" id="UP001236014">
    <property type="component" value="Chromosome"/>
</dbReference>
<reference evidence="2 3" key="1">
    <citation type="submission" date="2023-06" db="EMBL/GenBank/DDBJ databases">
        <authorList>
            <person name="Oyuntsetseg B."/>
            <person name="Kim S.B."/>
        </authorList>
    </citation>
    <scope>NUCLEOTIDE SEQUENCE [LARGE SCALE GENOMIC DNA]</scope>
    <source>
        <strain evidence="2 3">2-15</strain>
    </source>
</reference>
<dbReference type="SUPFAM" id="SSF52218">
    <property type="entry name" value="Flavoproteins"/>
    <property type="match status" value="1"/>
</dbReference>
<dbReference type="InterPro" id="IPR052200">
    <property type="entry name" value="Protoporphyrinogen_IX_DH"/>
</dbReference>
<dbReference type="PANTHER" id="PTHR38030:SF2">
    <property type="entry name" value="PROTOPORPHYRINOGEN IX DEHYDROGENASE [QUINONE]"/>
    <property type="match status" value="1"/>
</dbReference>
<sequence>MRILVAVATRHGATREIAEQIAATATMTLEQTGVAAQAEVRDAEHVTSFAGYDAALLGSAVYLGHWLDSARRLAHEHQDELRCLPVWLFSSGPVGQQTRPGEDPVDVSDVLVATAAREHRLFGGRIERARLRFPERAVVTALRVEDGDNRDWPVIRAWARTIAGELAAVPAGEQRER</sequence>
<protein>
    <submittedName>
        <fullName evidence="2">Flavodoxin domain-containing protein</fullName>
    </submittedName>
</protein>
<dbReference type="GO" id="GO:0010181">
    <property type="term" value="F:FMN binding"/>
    <property type="evidence" value="ECO:0007669"/>
    <property type="project" value="TreeGrafter"/>
</dbReference>
<evidence type="ECO:0000259" key="1">
    <source>
        <dbReference type="Pfam" id="PF12724"/>
    </source>
</evidence>
<keyword evidence="3" id="KW-1185">Reference proteome</keyword>
<dbReference type="KEGG" id="acab:QRX50_29475"/>
<feature type="domain" description="Flavodoxin" evidence="1">
    <location>
        <begin position="4"/>
        <end position="150"/>
    </location>
</feature>
<accession>A0A9Y2I8P6</accession>
<dbReference type="RefSeq" id="WP_285966387.1">
    <property type="nucleotide sequence ID" value="NZ_CP127294.1"/>
</dbReference>
<dbReference type="PANTHER" id="PTHR38030">
    <property type="entry name" value="PROTOPORPHYRINOGEN IX DEHYDROGENASE [MENAQUINONE]"/>
    <property type="match status" value="1"/>
</dbReference>
<dbReference type="GO" id="GO:0006783">
    <property type="term" value="P:heme biosynthetic process"/>
    <property type="evidence" value="ECO:0007669"/>
    <property type="project" value="TreeGrafter"/>
</dbReference>
<dbReference type="AlphaFoldDB" id="A0A9Y2I8P6"/>